<dbReference type="PANTHER" id="PTHR22550">
    <property type="entry name" value="SPORE GERMINATION PROTEIN"/>
    <property type="match status" value="1"/>
</dbReference>
<keyword evidence="2 5" id="KW-0812">Transmembrane</keyword>
<dbReference type="SMART" id="SM00327">
    <property type="entry name" value="VWA"/>
    <property type="match status" value="1"/>
</dbReference>
<protein>
    <recommendedName>
        <fullName evidence="6">VWFA domain-containing protein</fullName>
    </recommendedName>
</protein>
<keyword evidence="4 5" id="KW-0472">Membrane</keyword>
<name>A0A0E9N623_9BACT</name>
<evidence type="ECO:0000256" key="2">
    <source>
        <dbReference type="ARBA" id="ARBA00022692"/>
    </source>
</evidence>
<dbReference type="PROSITE" id="PS50234">
    <property type="entry name" value="VWFA"/>
    <property type="match status" value="1"/>
</dbReference>
<dbReference type="InterPro" id="IPR050768">
    <property type="entry name" value="UPF0353/GerABKA_families"/>
</dbReference>
<proteinExistence type="predicted"/>
<evidence type="ECO:0000256" key="1">
    <source>
        <dbReference type="ARBA" id="ARBA00022475"/>
    </source>
</evidence>
<keyword evidence="8" id="KW-1185">Reference proteome</keyword>
<keyword evidence="3 5" id="KW-1133">Transmembrane helix</keyword>
<dbReference type="SUPFAM" id="SSF53300">
    <property type="entry name" value="vWA-like"/>
    <property type="match status" value="1"/>
</dbReference>
<comment type="caution">
    <text evidence="7">The sequence shown here is derived from an EMBL/GenBank/DDBJ whole genome shotgun (WGS) entry which is preliminary data.</text>
</comment>
<feature type="transmembrane region" description="Helical" evidence="5">
    <location>
        <begin position="55"/>
        <end position="74"/>
    </location>
</feature>
<evidence type="ECO:0000256" key="4">
    <source>
        <dbReference type="ARBA" id="ARBA00023136"/>
    </source>
</evidence>
<evidence type="ECO:0000259" key="6">
    <source>
        <dbReference type="PROSITE" id="PS50234"/>
    </source>
</evidence>
<dbReference type="RefSeq" id="WP_046371221.1">
    <property type="nucleotide sequence ID" value="NZ_BBWV01000004.1"/>
</dbReference>
<feature type="transmembrane region" description="Helical" evidence="5">
    <location>
        <begin position="6"/>
        <end position="26"/>
    </location>
</feature>
<dbReference type="EMBL" id="BBWV01000004">
    <property type="protein sequence ID" value="GAO45279.1"/>
    <property type="molecule type" value="Genomic_DNA"/>
</dbReference>
<evidence type="ECO:0000256" key="3">
    <source>
        <dbReference type="ARBA" id="ARBA00022989"/>
    </source>
</evidence>
<dbReference type="Proteomes" id="UP000033121">
    <property type="component" value="Unassembled WGS sequence"/>
</dbReference>
<dbReference type="AlphaFoldDB" id="A0A0E9N623"/>
<sequence length="345" mass="37991">MFKFENIWLLTLLGLVPIGILFYMLLQRWKQKTRARLGDKWLIDRLTAEFSSRKFLLKSLLAGFALVLLILAAANPQTRSESGPQHKKGLDVMILLDVSKSMLAQDIKPTRLDRAKLLVSQLIDNLGDNRLGLIWFAGRAYLQMPLTTDLAAAKLYLQNAGPDAVPTQGTVIGEALRMAGSAFNNKDKKYKAVILISDGEDHDPEALRIVKDLAGSGVMINTVGIGSPEGATIFDPATNDTKKDAEGNTVITKLNEAQLRELAQTGNGIYVYLQDATAAAASLRSQLAGIEKKDLEDESFAHFNTYYYYLVGLALLLLLAELLLPERIRQKKADAIFVSPSNSNK</sequence>
<dbReference type="Gene3D" id="3.40.50.410">
    <property type="entry name" value="von Willebrand factor, type A domain"/>
    <property type="match status" value="1"/>
</dbReference>
<dbReference type="STRING" id="1220578.FPE01S_04_05230"/>
<dbReference type="InterPro" id="IPR036465">
    <property type="entry name" value="vWFA_dom_sf"/>
</dbReference>
<evidence type="ECO:0000313" key="8">
    <source>
        <dbReference type="Proteomes" id="UP000033121"/>
    </source>
</evidence>
<gene>
    <name evidence="7" type="ORF">FPE01S_04_05230</name>
</gene>
<feature type="domain" description="VWFA" evidence="6">
    <location>
        <begin position="91"/>
        <end position="287"/>
    </location>
</feature>
<accession>A0A0E9N623</accession>
<feature type="transmembrane region" description="Helical" evidence="5">
    <location>
        <begin position="306"/>
        <end position="324"/>
    </location>
</feature>
<reference evidence="7 8" key="1">
    <citation type="submission" date="2015-04" db="EMBL/GenBank/DDBJ databases">
        <title>Whole genome shotgun sequence of Flavihumibacter petaseus NBRC 106054.</title>
        <authorList>
            <person name="Miyazawa S."/>
            <person name="Hosoyama A."/>
            <person name="Hashimoto M."/>
            <person name="Noguchi M."/>
            <person name="Tsuchikane K."/>
            <person name="Ohji S."/>
            <person name="Yamazoe A."/>
            <person name="Ichikawa N."/>
            <person name="Kimura A."/>
            <person name="Fujita N."/>
        </authorList>
    </citation>
    <scope>NUCLEOTIDE SEQUENCE [LARGE SCALE GENOMIC DNA]</scope>
    <source>
        <strain evidence="7 8">NBRC 106054</strain>
    </source>
</reference>
<organism evidence="7 8">
    <name type="scientific">Flavihumibacter petaseus NBRC 106054</name>
    <dbReference type="NCBI Taxonomy" id="1220578"/>
    <lineage>
        <taxon>Bacteria</taxon>
        <taxon>Pseudomonadati</taxon>
        <taxon>Bacteroidota</taxon>
        <taxon>Chitinophagia</taxon>
        <taxon>Chitinophagales</taxon>
        <taxon>Chitinophagaceae</taxon>
        <taxon>Flavihumibacter</taxon>
    </lineage>
</organism>
<evidence type="ECO:0000313" key="7">
    <source>
        <dbReference type="EMBL" id="GAO45279.1"/>
    </source>
</evidence>
<dbReference type="PANTHER" id="PTHR22550:SF5">
    <property type="entry name" value="LEUCINE ZIPPER PROTEIN 4"/>
    <property type="match status" value="1"/>
</dbReference>
<dbReference type="InterPro" id="IPR002035">
    <property type="entry name" value="VWF_A"/>
</dbReference>
<keyword evidence="1" id="KW-1003">Cell membrane</keyword>
<dbReference type="Pfam" id="PF13519">
    <property type="entry name" value="VWA_2"/>
    <property type="match status" value="1"/>
</dbReference>
<evidence type="ECO:0000256" key="5">
    <source>
        <dbReference type="SAM" id="Phobius"/>
    </source>
</evidence>